<dbReference type="EMBL" id="GBXM01094548">
    <property type="protein sequence ID" value="JAH14029.1"/>
    <property type="molecule type" value="Transcribed_RNA"/>
</dbReference>
<dbReference type="AlphaFoldDB" id="A0A0E9QB85"/>
<accession>A0A0E9QB85</accession>
<organism evidence="1">
    <name type="scientific">Anguilla anguilla</name>
    <name type="common">European freshwater eel</name>
    <name type="synonym">Muraena anguilla</name>
    <dbReference type="NCBI Taxonomy" id="7936"/>
    <lineage>
        <taxon>Eukaryota</taxon>
        <taxon>Metazoa</taxon>
        <taxon>Chordata</taxon>
        <taxon>Craniata</taxon>
        <taxon>Vertebrata</taxon>
        <taxon>Euteleostomi</taxon>
        <taxon>Actinopterygii</taxon>
        <taxon>Neopterygii</taxon>
        <taxon>Teleostei</taxon>
        <taxon>Anguilliformes</taxon>
        <taxon>Anguillidae</taxon>
        <taxon>Anguilla</taxon>
    </lineage>
</organism>
<reference evidence="1" key="1">
    <citation type="submission" date="2014-11" db="EMBL/GenBank/DDBJ databases">
        <authorList>
            <person name="Amaro Gonzalez C."/>
        </authorList>
    </citation>
    <scope>NUCLEOTIDE SEQUENCE</scope>
</reference>
<evidence type="ECO:0000313" key="1">
    <source>
        <dbReference type="EMBL" id="JAH14029.1"/>
    </source>
</evidence>
<protein>
    <submittedName>
        <fullName evidence="1">Uncharacterized protein</fullName>
    </submittedName>
</protein>
<reference evidence="1" key="2">
    <citation type="journal article" date="2015" name="Fish Shellfish Immunol.">
        <title>Early steps in the European eel (Anguilla anguilla)-Vibrio vulnificus interaction in the gills: Role of the RtxA13 toxin.</title>
        <authorList>
            <person name="Callol A."/>
            <person name="Pajuelo D."/>
            <person name="Ebbesson L."/>
            <person name="Teles M."/>
            <person name="MacKenzie S."/>
            <person name="Amaro C."/>
        </authorList>
    </citation>
    <scope>NUCLEOTIDE SEQUENCE</scope>
</reference>
<name>A0A0E9QB85_ANGAN</name>
<proteinExistence type="predicted"/>
<sequence>MCSLHFYMPTKLNSQHTYSII</sequence>